<evidence type="ECO:0000256" key="2">
    <source>
        <dbReference type="SAM" id="Phobius"/>
    </source>
</evidence>
<keyword evidence="1" id="KW-0539">Nucleus</keyword>
<keyword evidence="2" id="KW-1133">Transmembrane helix</keyword>
<dbReference type="GO" id="GO:0006355">
    <property type="term" value="P:regulation of DNA-templated transcription"/>
    <property type="evidence" value="ECO:0007669"/>
    <property type="project" value="UniProtKB-UniRule"/>
</dbReference>
<comment type="caution">
    <text evidence="3">The sequence shown here is derived from an EMBL/GenBank/DDBJ whole genome shotgun (WGS) entry which is preliminary data.</text>
</comment>
<dbReference type="InterPro" id="IPR031052">
    <property type="entry name" value="FHY3/FAR1"/>
</dbReference>
<keyword evidence="1" id="KW-0862">Zinc</keyword>
<organism evidence="3 4">
    <name type="scientific">Lithospermum erythrorhizon</name>
    <name type="common">Purple gromwell</name>
    <name type="synonym">Lithospermum officinale var. erythrorhizon</name>
    <dbReference type="NCBI Taxonomy" id="34254"/>
    <lineage>
        <taxon>Eukaryota</taxon>
        <taxon>Viridiplantae</taxon>
        <taxon>Streptophyta</taxon>
        <taxon>Embryophyta</taxon>
        <taxon>Tracheophyta</taxon>
        <taxon>Spermatophyta</taxon>
        <taxon>Magnoliopsida</taxon>
        <taxon>eudicotyledons</taxon>
        <taxon>Gunneridae</taxon>
        <taxon>Pentapetalae</taxon>
        <taxon>asterids</taxon>
        <taxon>lamiids</taxon>
        <taxon>Boraginales</taxon>
        <taxon>Boraginaceae</taxon>
        <taxon>Boraginoideae</taxon>
        <taxon>Lithospermeae</taxon>
        <taxon>Lithospermum</taxon>
    </lineage>
</organism>
<comment type="function">
    <text evidence="1">Putative transcription activator involved in regulating light control of development.</text>
</comment>
<keyword evidence="1" id="KW-0479">Metal-binding</keyword>
<dbReference type="GO" id="GO:0005634">
    <property type="term" value="C:nucleus"/>
    <property type="evidence" value="ECO:0007669"/>
    <property type="project" value="UniProtKB-SubCell"/>
</dbReference>
<keyword evidence="2" id="KW-0812">Transmembrane</keyword>
<sequence length="205" mass="23464">MVTRLPSLIFNCWILLISTLKLMSVLLLYIDFEEIKISCSCRLFNNWGFLWRHIFKVMEMAASSGHHPRLRTIPRAYILKRWTRLAKGGLDIYNDMPVSSSTYGSSGVGYEQRYQQLCIYIHAIASRVCMFHKPYESFLKDIVEAEKWAEGLIQALLPLPKSDPKVKIKDKLAKGVKPAASRKGTHKRLYLKKGGGKACVKEKTI</sequence>
<dbReference type="PANTHER" id="PTHR31669">
    <property type="entry name" value="PROTEIN FAR1-RELATED SEQUENCE 10-RELATED"/>
    <property type="match status" value="1"/>
</dbReference>
<dbReference type="AlphaFoldDB" id="A0AAV3Q752"/>
<evidence type="ECO:0000313" key="3">
    <source>
        <dbReference type="EMBL" id="GAA0159398.1"/>
    </source>
</evidence>
<proteinExistence type="inferred from homology"/>
<keyword evidence="2" id="KW-0472">Membrane</keyword>
<keyword evidence="4" id="KW-1185">Reference proteome</keyword>
<dbReference type="EMBL" id="BAABME010035591">
    <property type="protein sequence ID" value="GAA0159398.1"/>
    <property type="molecule type" value="Genomic_DNA"/>
</dbReference>
<feature type="transmembrane region" description="Helical" evidence="2">
    <location>
        <begin position="12"/>
        <end position="30"/>
    </location>
</feature>
<protein>
    <recommendedName>
        <fullName evidence="1">Protein FAR1-RELATED SEQUENCE</fullName>
    </recommendedName>
</protein>
<gene>
    <name evidence="3" type="ORF">LIER_43480</name>
</gene>
<dbReference type="GO" id="GO:0008270">
    <property type="term" value="F:zinc ion binding"/>
    <property type="evidence" value="ECO:0007669"/>
    <property type="project" value="UniProtKB-UniRule"/>
</dbReference>
<name>A0AAV3Q752_LITER</name>
<evidence type="ECO:0000256" key="1">
    <source>
        <dbReference type="RuleBase" id="RU367018"/>
    </source>
</evidence>
<accession>A0AAV3Q752</accession>
<reference evidence="3 4" key="1">
    <citation type="submission" date="2024-01" db="EMBL/GenBank/DDBJ databases">
        <title>The complete chloroplast genome sequence of Lithospermum erythrorhizon: insights into the phylogenetic relationship among Boraginaceae species and the maternal lineages of purple gromwells.</title>
        <authorList>
            <person name="Okada T."/>
            <person name="Watanabe K."/>
        </authorList>
    </citation>
    <scope>NUCLEOTIDE SEQUENCE [LARGE SCALE GENOMIC DNA]</scope>
</reference>
<comment type="similarity">
    <text evidence="1">Belongs to the FHY3/FAR1 family.</text>
</comment>
<dbReference type="Proteomes" id="UP001454036">
    <property type="component" value="Unassembled WGS sequence"/>
</dbReference>
<comment type="subcellular location">
    <subcellularLocation>
        <location evidence="1">Nucleus</location>
    </subcellularLocation>
</comment>
<dbReference type="PANTHER" id="PTHR31669:SF251">
    <property type="entry name" value="PROTEIN FAR1-RELATED SEQUENCE"/>
    <property type="match status" value="1"/>
</dbReference>
<keyword evidence="1" id="KW-0863">Zinc-finger</keyword>
<evidence type="ECO:0000313" key="4">
    <source>
        <dbReference type="Proteomes" id="UP001454036"/>
    </source>
</evidence>